<organism evidence="1 2">
    <name type="scientific">Pyrenophora seminiperda CCB06</name>
    <dbReference type="NCBI Taxonomy" id="1302712"/>
    <lineage>
        <taxon>Eukaryota</taxon>
        <taxon>Fungi</taxon>
        <taxon>Dikarya</taxon>
        <taxon>Ascomycota</taxon>
        <taxon>Pezizomycotina</taxon>
        <taxon>Dothideomycetes</taxon>
        <taxon>Pleosporomycetidae</taxon>
        <taxon>Pleosporales</taxon>
        <taxon>Pleosporineae</taxon>
        <taxon>Pleosporaceae</taxon>
        <taxon>Pyrenophora</taxon>
    </lineage>
</organism>
<gene>
    <name evidence="1" type="ORF">GMOD_00007318</name>
</gene>
<evidence type="ECO:0000313" key="1">
    <source>
        <dbReference type="EMBL" id="RMZ72300.1"/>
    </source>
</evidence>
<dbReference type="Proteomes" id="UP000265663">
    <property type="component" value="Unassembled WGS sequence"/>
</dbReference>
<name>A0A3M7MD15_9PLEO</name>
<proteinExistence type="predicted"/>
<keyword evidence="2" id="KW-1185">Reference proteome</keyword>
<sequence>MVSHFLAQIKKMSAKILLPDFSAAVTELDAQTARAACPSDYLTEHMLKLSSKLIDIGKKTTLFGKYETDAYIPTLQTLYDRLQDKKLAPSLVPSGFINAKRVNARSGLRVTGEAADRPLFEYEDLYYALNGRMQEMHQLLNIRLLSGFNTITDEVYKDGPNIALFHEELSDAWDILNKTSCGKALDIAVREAKLLAVRQELEWQIEENSISHANAVSMQAELYGSNPLSKVNGLTFLVDWTPVMVAAHLETKYRRMLDHEEQDAANKARTERRMARIAHMRRSLNVATAPKPLCSRKRNQKARRAAYELLKNFGETCYPGQVLTDMGVAGRPMPSPTTFNMKYVQDQATMNALYAVQMAQNKPVDGFMASEYSSGIFYEQGMDFEEYGGEF</sequence>
<dbReference type="OrthoDB" id="5419508at2759"/>
<accession>A0A3M7MD15</accession>
<dbReference type="AlphaFoldDB" id="A0A3M7MD15"/>
<protein>
    <submittedName>
        <fullName evidence="1">Uncharacterized protein</fullName>
    </submittedName>
</protein>
<reference evidence="1 2" key="1">
    <citation type="journal article" date="2014" name="PLoS ONE">
        <title>De novo Genome Assembly of the Fungal Plant Pathogen Pyrenophora semeniperda.</title>
        <authorList>
            <person name="Soliai M.M."/>
            <person name="Meyer S.E."/>
            <person name="Udall J.A."/>
            <person name="Elzinga D.E."/>
            <person name="Hermansen R.A."/>
            <person name="Bodily P.M."/>
            <person name="Hart A.A."/>
            <person name="Coleman C.E."/>
        </authorList>
    </citation>
    <scope>NUCLEOTIDE SEQUENCE [LARGE SCALE GENOMIC DNA]</scope>
    <source>
        <strain evidence="1 2">CCB06</strain>
        <tissue evidence="1">Mycelium</tissue>
    </source>
</reference>
<evidence type="ECO:0000313" key="2">
    <source>
        <dbReference type="Proteomes" id="UP000265663"/>
    </source>
</evidence>
<dbReference type="EMBL" id="KE747829">
    <property type="protein sequence ID" value="RMZ72300.1"/>
    <property type="molecule type" value="Genomic_DNA"/>
</dbReference>